<dbReference type="AlphaFoldDB" id="A0AAP5MCE1"/>
<keyword evidence="3" id="KW-1185">Reference proteome</keyword>
<name>A0AAP5MCE1_9CYAN</name>
<proteinExistence type="predicted"/>
<accession>A0AAP5MCE1</accession>
<dbReference type="RefSeq" id="WP_208354648.1">
    <property type="nucleotide sequence ID" value="NZ_JAALHA020000016.1"/>
</dbReference>
<feature type="signal peptide" evidence="1">
    <location>
        <begin position="1"/>
        <end position="24"/>
    </location>
</feature>
<evidence type="ECO:0000313" key="2">
    <source>
        <dbReference type="EMBL" id="MDR9898218.1"/>
    </source>
</evidence>
<evidence type="ECO:0000256" key="1">
    <source>
        <dbReference type="SAM" id="SignalP"/>
    </source>
</evidence>
<sequence>MVNKTYSFGLLAAALILVPSAAFAGDQGSQQELNQSATAVGSGSRVNQHANQTSIQYQNRAGRGCNAAQSQGSAQLINQNGLAVNGSLVDQNASQLNRQTQIAVGRRHCY</sequence>
<dbReference type="Proteomes" id="UP000667802">
    <property type="component" value="Unassembled WGS sequence"/>
</dbReference>
<dbReference type="EMBL" id="JAALHA020000016">
    <property type="protein sequence ID" value="MDR9898218.1"/>
    <property type="molecule type" value="Genomic_DNA"/>
</dbReference>
<organism evidence="2 3">
    <name type="scientific">Aetokthonos hydrillicola Thurmond2011</name>
    <dbReference type="NCBI Taxonomy" id="2712845"/>
    <lineage>
        <taxon>Bacteria</taxon>
        <taxon>Bacillati</taxon>
        <taxon>Cyanobacteriota</taxon>
        <taxon>Cyanophyceae</taxon>
        <taxon>Nostocales</taxon>
        <taxon>Hapalosiphonaceae</taxon>
        <taxon>Aetokthonos</taxon>
    </lineage>
</organism>
<keyword evidence="1" id="KW-0732">Signal</keyword>
<comment type="caution">
    <text evidence="2">The sequence shown here is derived from an EMBL/GenBank/DDBJ whole genome shotgun (WGS) entry which is preliminary data.</text>
</comment>
<protein>
    <submittedName>
        <fullName evidence="2">Filamentous hemagglutinin</fullName>
    </submittedName>
</protein>
<feature type="chain" id="PRO_5042821822" evidence="1">
    <location>
        <begin position="25"/>
        <end position="110"/>
    </location>
</feature>
<reference evidence="3" key="1">
    <citation type="journal article" date="2021" name="Science">
        <title>Hunting the eagle killer: A cyanobacterial neurotoxin causes vacuolar myelinopathy.</title>
        <authorList>
            <person name="Breinlinger S."/>
            <person name="Phillips T.J."/>
            <person name="Haram B.N."/>
            <person name="Mares J."/>
            <person name="Martinez Yerena J.A."/>
            <person name="Hrouzek P."/>
            <person name="Sobotka R."/>
            <person name="Henderson W.M."/>
            <person name="Schmieder P."/>
            <person name="Williams S.M."/>
            <person name="Lauderdale J.D."/>
            <person name="Wilde H.D."/>
            <person name="Gerrin W."/>
            <person name="Kust A."/>
            <person name="Washington J.W."/>
            <person name="Wagner C."/>
            <person name="Geier B."/>
            <person name="Liebeke M."/>
            <person name="Enke H."/>
            <person name="Niedermeyer T.H.J."/>
            <person name="Wilde S.B."/>
        </authorList>
    </citation>
    <scope>NUCLEOTIDE SEQUENCE [LARGE SCALE GENOMIC DNA]</scope>
    <source>
        <strain evidence="3">Thurmond2011</strain>
    </source>
</reference>
<evidence type="ECO:0000313" key="3">
    <source>
        <dbReference type="Proteomes" id="UP000667802"/>
    </source>
</evidence>
<gene>
    <name evidence="2" type="ORF">G7B40_027195</name>
</gene>